<dbReference type="Gene3D" id="1.10.287.70">
    <property type="match status" value="1"/>
</dbReference>
<name>U7VEF9_9FUSO</name>
<keyword evidence="1" id="KW-1133">Transmembrane helix</keyword>
<feature type="transmembrane region" description="Helical" evidence="1">
    <location>
        <begin position="164"/>
        <end position="187"/>
    </location>
</feature>
<comment type="caution">
    <text evidence="3">The sequence shown here is derived from an EMBL/GenBank/DDBJ whole genome shotgun (WGS) entry which is preliminary data.</text>
</comment>
<organism evidence="3 4">
    <name type="scientific">Cetobacterium somerae ATCC BAA-474</name>
    <dbReference type="NCBI Taxonomy" id="1319815"/>
    <lineage>
        <taxon>Bacteria</taxon>
        <taxon>Fusobacteriati</taxon>
        <taxon>Fusobacteriota</taxon>
        <taxon>Fusobacteriia</taxon>
        <taxon>Fusobacteriales</taxon>
        <taxon>Fusobacteriaceae</taxon>
        <taxon>Cetobacterium</taxon>
    </lineage>
</organism>
<sequence>MINYKNFFSKLIENIKNIKNIKNINDLKKEQIRTFSLILSILFTAWELYTSNTINSSREFIVSSFIMIISMFFIIYPFIYFFRPKLKIFLSNHTIFSIFLILYFILLIPILGGIDYIFLNIFLGSFIIKFLHIISILVSMSLIIIIVSKQFIMLINKKRQIKGLDILTTFLTYITLGLAFGSFYYILNLMAQNNLFIGVDKPSTFNLENFLNHLYISLGSLTTVGSGSISPLNAYIRLLCVLETILGIFLTSFSLGFIFSALGATLPPTSQEENTTDIQITTNIPTKKFPLFWGTIDFLKKIKSDLDDIENTSTN</sequence>
<accession>U7VEF9</accession>
<keyword evidence="1" id="KW-0472">Membrane</keyword>
<dbReference type="EMBL" id="AXZF01000005">
    <property type="protein sequence ID" value="ERT69910.1"/>
    <property type="molecule type" value="Genomic_DNA"/>
</dbReference>
<evidence type="ECO:0000256" key="1">
    <source>
        <dbReference type="SAM" id="Phobius"/>
    </source>
</evidence>
<dbReference type="RefSeq" id="WP_023049662.1">
    <property type="nucleotide sequence ID" value="NZ_CP173062.2"/>
</dbReference>
<dbReference type="Proteomes" id="UP000017081">
    <property type="component" value="Unassembled WGS sequence"/>
</dbReference>
<gene>
    <name evidence="3" type="ORF">HMPREF0202_00113</name>
</gene>
<dbReference type="Pfam" id="PF07885">
    <property type="entry name" value="Ion_trans_2"/>
    <property type="match status" value="1"/>
</dbReference>
<reference evidence="3 4" key="1">
    <citation type="submission" date="2013-08" db="EMBL/GenBank/DDBJ databases">
        <authorList>
            <person name="Weinstock G."/>
            <person name="Sodergren E."/>
            <person name="Wylie T."/>
            <person name="Fulton L."/>
            <person name="Fulton R."/>
            <person name="Fronick C."/>
            <person name="O'Laughlin M."/>
            <person name="Godfrey J."/>
            <person name="Miner T."/>
            <person name="Herter B."/>
            <person name="Appelbaum E."/>
            <person name="Cordes M."/>
            <person name="Lek S."/>
            <person name="Wollam A."/>
            <person name="Pepin K.H."/>
            <person name="Palsikar V.B."/>
            <person name="Mitreva M."/>
            <person name="Wilson R.K."/>
        </authorList>
    </citation>
    <scope>NUCLEOTIDE SEQUENCE [LARGE SCALE GENOMIC DNA]</scope>
    <source>
        <strain evidence="3 4">ATCC BAA-474</strain>
    </source>
</reference>
<feature type="transmembrane region" description="Helical" evidence="1">
    <location>
        <begin position="234"/>
        <end position="262"/>
    </location>
</feature>
<evidence type="ECO:0000313" key="3">
    <source>
        <dbReference type="EMBL" id="ERT69910.1"/>
    </source>
</evidence>
<feature type="transmembrane region" description="Helical" evidence="1">
    <location>
        <begin position="94"/>
        <end position="118"/>
    </location>
</feature>
<feature type="domain" description="Potassium channel" evidence="2">
    <location>
        <begin position="174"/>
        <end position="262"/>
    </location>
</feature>
<dbReference type="InterPro" id="IPR013099">
    <property type="entry name" value="K_chnl_dom"/>
</dbReference>
<protein>
    <recommendedName>
        <fullName evidence="2">Potassium channel domain-containing protein</fullName>
    </recommendedName>
</protein>
<keyword evidence="1" id="KW-0812">Transmembrane</keyword>
<dbReference type="AlphaFoldDB" id="U7VEF9"/>
<dbReference type="SUPFAM" id="SSF81324">
    <property type="entry name" value="Voltage-gated potassium channels"/>
    <property type="match status" value="1"/>
</dbReference>
<keyword evidence="4" id="KW-1185">Reference proteome</keyword>
<dbReference type="HOGENOM" id="CLU_881926_0_0_0"/>
<feature type="transmembrane region" description="Helical" evidence="1">
    <location>
        <begin position="61"/>
        <end position="82"/>
    </location>
</feature>
<feature type="transmembrane region" description="Helical" evidence="1">
    <location>
        <begin position="32"/>
        <end position="49"/>
    </location>
</feature>
<evidence type="ECO:0000259" key="2">
    <source>
        <dbReference type="Pfam" id="PF07885"/>
    </source>
</evidence>
<proteinExistence type="predicted"/>
<feature type="transmembrane region" description="Helical" evidence="1">
    <location>
        <begin position="130"/>
        <end position="152"/>
    </location>
</feature>
<dbReference type="PATRIC" id="fig|1319815.3.peg.107"/>
<evidence type="ECO:0000313" key="4">
    <source>
        <dbReference type="Proteomes" id="UP000017081"/>
    </source>
</evidence>